<sequence length="421" mass="48498">MVVMSEQRISLDRLRVGVYVRLELRWIEHPFAFNSFKIKSENQIKVLKDLGISSVVYKPEKSDQPPLPPAEVGVPEALDVASVFKKPADADPILQKRKQERIRRLKEQQRRFQKCEREFQKTFRQAKRVIKSLSTGSLEAKGEADSLLQTMVESLLTQRDVVINLMHVKSLNEDVFYHTLNVALLALLLGREVGLTEEELRWLGLGALFHDVGKQRIPRKYLIKRGPLTPVERKLLQLHPIYGEEIAKQIEDFPEESLKVIRQHHETNDGQGYPDRLKADEISLLAKVISIANTYDSLCNPLDPEEAMTPHEALSHMFCRIRDRFDESLLSRFIRVMGIYPPGSLVELSNGLIGMVISINPKDRLRPNILIYDPAVPKREAVIFELEDDPDVTIKRSLRPSQVQAEVYYYLNPRTPMDYFI</sequence>
<feature type="domain" description="HD-GYP" evidence="2">
    <location>
        <begin position="154"/>
        <end position="349"/>
    </location>
</feature>
<dbReference type="Pfam" id="PF11871">
    <property type="entry name" value="DUF3391"/>
    <property type="match status" value="1"/>
</dbReference>
<keyword evidence="4" id="KW-1185">Reference proteome</keyword>
<dbReference type="Pfam" id="PF13487">
    <property type="entry name" value="HD_5"/>
    <property type="match status" value="1"/>
</dbReference>
<dbReference type="EMBL" id="BSDR01000001">
    <property type="protein sequence ID" value="GLI33525.1"/>
    <property type="molecule type" value="Genomic_DNA"/>
</dbReference>
<proteinExistence type="predicted"/>
<dbReference type="RefSeq" id="WP_281792563.1">
    <property type="nucleotide sequence ID" value="NZ_BSDR01000001.1"/>
</dbReference>
<dbReference type="NCBIfam" id="TIGR00277">
    <property type="entry name" value="HDIG"/>
    <property type="match status" value="1"/>
</dbReference>
<dbReference type="Proteomes" id="UP001144372">
    <property type="component" value="Unassembled WGS sequence"/>
</dbReference>
<dbReference type="PROSITE" id="PS51832">
    <property type="entry name" value="HD_GYP"/>
    <property type="match status" value="1"/>
</dbReference>
<evidence type="ECO:0000259" key="2">
    <source>
        <dbReference type="PROSITE" id="PS51832"/>
    </source>
</evidence>
<feature type="coiled-coil region" evidence="1">
    <location>
        <begin position="98"/>
        <end position="125"/>
    </location>
</feature>
<reference evidence="3" key="1">
    <citation type="submission" date="2022-12" db="EMBL/GenBank/DDBJ databases">
        <title>Reference genome sequencing for broad-spectrum identification of bacterial and archaeal isolates by mass spectrometry.</title>
        <authorList>
            <person name="Sekiguchi Y."/>
            <person name="Tourlousse D.M."/>
        </authorList>
    </citation>
    <scope>NUCLEOTIDE SEQUENCE</scope>
    <source>
        <strain evidence="3">ASRB1</strain>
    </source>
</reference>
<protein>
    <submittedName>
        <fullName evidence="3">HD family phosphohydrolase</fullName>
    </submittedName>
</protein>
<evidence type="ECO:0000256" key="1">
    <source>
        <dbReference type="SAM" id="Coils"/>
    </source>
</evidence>
<dbReference type="CDD" id="cd00077">
    <property type="entry name" value="HDc"/>
    <property type="match status" value="1"/>
</dbReference>
<accession>A0A9W6D0B7</accession>
<dbReference type="Gene3D" id="1.10.3210.10">
    <property type="entry name" value="Hypothetical protein af1432"/>
    <property type="match status" value="1"/>
</dbReference>
<gene>
    <name evidence="3" type="ORF">DAMNIGENAA_09580</name>
</gene>
<dbReference type="InterPro" id="IPR006675">
    <property type="entry name" value="HDIG_dom"/>
</dbReference>
<dbReference type="InterPro" id="IPR003607">
    <property type="entry name" value="HD/PDEase_dom"/>
</dbReference>
<dbReference type="InterPro" id="IPR021812">
    <property type="entry name" value="DUF3391"/>
</dbReference>
<keyword evidence="1" id="KW-0175">Coiled coil</keyword>
<dbReference type="SUPFAM" id="SSF109604">
    <property type="entry name" value="HD-domain/PDEase-like"/>
    <property type="match status" value="1"/>
</dbReference>
<dbReference type="SMART" id="SM00471">
    <property type="entry name" value="HDc"/>
    <property type="match status" value="1"/>
</dbReference>
<dbReference type="PANTHER" id="PTHR43155:SF2">
    <property type="entry name" value="CYCLIC DI-GMP PHOSPHODIESTERASE PA4108"/>
    <property type="match status" value="1"/>
</dbReference>
<organism evidence="3 4">
    <name type="scientific">Desulforhabdus amnigena</name>
    <dbReference type="NCBI Taxonomy" id="40218"/>
    <lineage>
        <taxon>Bacteria</taxon>
        <taxon>Pseudomonadati</taxon>
        <taxon>Thermodesulfobacteriota</taxon>
        <taxon>Syntrophobacteria</taxon>
        <taxon>Syntrophobacterales</taxon>
        <taxon>Syntrophobacteraceae</taxon>
        <taxon>Desulforhabdus</taxon>
    </lineage>
</organism>
<evidence type="ECO:0000313" key="3">
    <source>
        <dbReference type="EMBL" id="GLI33525.1"/>
    </source>
</evidence>
<name>A0A9W6D0B7_9BACT</name>
<dbReference type="AlphaFoldDB" id="A0A9W6D0B7"/>
<dbReference type="PANTHER" id="PTHR43155">
    <property type="entry name" value="CYCLIC DI-GMP PHOSPHODIESTERASE PA4108-RELATED"/>
    <property type="match status" value="1"/>
</dbReference>
<comment type="caution">
    <text evidence="3">The sequence shown here is derived from an EMBL/GenBank/DDBJ whole genome shotgun (WGS) entry which is preliminary data.</text>
</comment>
<evidence type="ECO:0000313" key="4">
    <source>
        <dbReference type="Proteomes" id="UP001144372"/>
    </source>
</evidence>
<dbReference type="InterPro" id="IPR037522">
    <property type="entry name" value="HD_GYP_dom"/>
</dbReference>